<sequence length="161" mass="18125">MTTPVFTHRHVVTFEETNVVGNVYFARHIAWQGSCREMFLRDNAPGTLVEIAADLRLVTVSVACDYFQELRAFDEIELGMSLVEQTGNRILLSFDYRLARRDGWQQVARGRQEIRSMRQRGDTMVPCPIPDELATALRAYRASSGGPPARSPLDPVNATNP</sequence>
<keyword evidence="3" id="KW-1185">Reference proteome</keyword>
<feature type="region of interest" description="Disordered" evidence="1">
    <location>
        <begin position="141"/>
        <end position="161"/>
    </location>
</feature>
<name>A0A238Z4Q4_9RHOB</name>
<evidence type="ECO:0000313" key="2">
    <source>
        <dbReference type="EMBL" id="SNR77813.1"/>
    </source>
</evidence>
<gene>
    <name evidence="2" type="ORF">SAMN06265370_12319</name>
</gene>
<dbReference type="InterPro" id="IPR029069">
    <property type="entry name" value="HotDog_dom_sf"/>
</dbReference>
<dbReference type="SUPFAM" id="SSF54637">
    <property type="entry name" value="Thioesterase/thiol ester dehydrase-isomerase"/>
    <property type="match status" value="1"/>
</dbReference>
<dbReference type="CDD" id="cd00586">
    <property type="entry name" value="4HBT"/>
    <property type="match status" value="1"/>
</dbReference>
<evidence type="ECO:0000313" key="3">
    <source>
        <dbReference type="Proteomes" id="UP000198417"/>
    </source>
</evidence>
<dbReference type="EMBL" id="FZNN01000023">
    <property type="protein sequence ID" value="SNR77813.1"/>
    <property type="molecule type" value="Genomic_DNA"/>
</dbReference>
<proteinExistence type="predicted"/>
<dbReference type="Gene3D" id="3.10.129.10">
    <property type="entry name" value="Hotdog Thioesterase"/>
    <property type="match status" value="1"/>
</dbReference>
<dbReference type="Proteomes" id="UP000198417">
    <property type="component" value="Unassembled WGS sequence"/>
</dbReference>
<dbReference type="Pfam" id="PF13279">
    <property type="entry name" value="4HBT_2"/>
    <property type="match status" value="1"/>
</dbReference>
<organism evidence="2 3">
    <name type="scientific">Puniceibacterium sediminis</name>
    <dbReference type="NCBI Taxonomy" id="1608407"/>
    <lineage>
        <taxon>Bacteria</taxon>
        <taxon>Pseudomonadati</taxon>
        <taxon>Pseudomonadota</taxon>
        <taxon>Alphaproteobacteria</taxon>
        <taxon>Rhodobacterales</taxon>
        <taxon>Paracoccaceae</taxon>
        <taxon>Puniceibacterium</taxon>
    </lineage>
</organism>
<dbReference type="AlphaFoldDB" id="A0A238Z4Q4"/>
<accession>A0A238Z4Q4</accession>
<protein>
    <submittedName>
        <fullName evidence="2">Enediyne biosynthesis thioesterase</fullName>
    </submittedName>
</protein>
<reference evidence="2 3" key="1">
    <citation type="submission" date="2017-06" db="EMBL/GenBank/DDBJ databases">
        <authorList>
            <person name="Kim H.J."/>
            <person name="Triplett B.A."/>
        </authorList>
    </citation>
    <scope>NUCLEOTIDE SEQUENCE [LARGE SCALE GENOMIC DNA]</scope>
    <source>
        <strain evidence="2 3">DSM 29052</strain>
    </source>
</reference>
<evidence type="ECO:0000256" key="1">
    <source>
        <dbReference type="SAM" id="MobiDB-lite"/>
    </source>
</evidence>
<dbReference type="RefSeq" id="WP_176439200.1">
    <property type="nucleotide sequence ID" value="NZ_FZNN01000023.1"/>
</dbReference>